<dbReference type="EMBL" id="UOFT01000034">
    <property type="protein sequence ID" value="VAW93838.1"/>
    <property type="molecule type" value="Genomic_DNA"/>
</dbReference>
<dbReference type="AlphaFoldDB" id="A0A3B0ZK49"/>
<evidence type="ECO:0000313" key="1">
    <source>
        <dbReference type="EMBL" id="VAW93838.1"/>
    </source>
</evidence>
<organism evidence="1">
    <name type="scientific">hydrothermal vent metagenome</name>
    <dbReference type="NCBI Taxonomy" id="652676"/>
    <lineage>
        <taxon>unclassified sequences</taxon>
        <taxon>metagenomes</taxon>
        <taxon>ecological metagenomes</taxon>
    </lineage>
</organism>
<sequence>MKKILCLFTALLLLLLPALSSAAKRTTASIIAKEPVTMMDLGLLKLNSMLANTQFSGLHGATIGAIYNARRGTIDLKVSLPVKKASKALCKRAINNTKKIFIQTYGDNKVANIHHYFKHEGTAYKNKIKWKNLANDVVITAIVLTKKNYQHSVYCQSKLMRKKVTY</sequence>
<gene>
    <name evidence="1" type="ORF">MNBD_GAMMA23-755</name>
</gene>
<protein>
    <submittedName>
        <fullName evidence="1">Uncharacterized protein</fullName>
    </submittedName>
</protein>
<accession>A0A3B0ZK49</accession>
<reference evidence="1" key="1">
    <citation type="submission" date="2018-06" db="EMBL/GenBank/DDBJ databases">
        <authorList>
            <person name="Zhirakovskaya E."/>
        </authorList>
    </citation>
    <scope>NUCLEOTIDE SEQUENCE</scope>
</reference>
<name>A0A3B0ZK49_9ZZZZ</name>
<proteinExistence type="predicted"/>